<evidence type="ECO:0000313" key="11">
    <source>
        <dbReference type="Proteomes" id="UP001141434"/>
    </source>
</evidence>
<dbReference type="Gene3D" id="3.40.50.300">
    <property type="entry name" value="P-loop containing nucleotide triphosphate hydrolases"/>
    <property type="match status" value="1"/>
</dbReference>
<dbReference type="Pfam" id="PF24883">
    <property type="entry name" value="NPHP3_N"/>
    <property type="match status" value="1"/>
</dbReference>
<feature type="repeat" description="WD" evidence="7">
    <location>
        <begin position="633"/>
        <end position="674"/>
    </location>
</feature>
<keyword evidence="11" id="KW-1185">Reference proteome</keyword>
<dbReference type="InterPro" id="IPR001680">
    <property type="entry name" value="WD40_rpt"/>
</dbReference>
<dbReference type="SMART" id="SM00320">
    <property type="entry name" value="WD40"/>
    <property type="match status" value="11"/>
</dbReference>
<evidence type="ECO:0000259" key="9">
    <source>
        <dbReference type="Pfam" id="PF24883"/>
    </source>
</evidence>
<dbReference type="InterPro" id="IPR027417">
    <property type="entry name" value="P-loop_NTPase"/>
</dbReference>
<dbReference type="InterPro" id="IPR056884">
    <property type="entry name" value="NPHP3-like_N"/>
</dbReference>
<feature type="repeat" description="WD" evidence="7">
    <location>
        <begin position="1093"/>
        <end position="1134"/>
    </location>
</feature>
<keyword evidence="2 7" id="KW-0853">WD repeat</keyword>
<evidence type="ECO:0000256" key="7">
    <source>
        <dbReference type="PROSITE-ProRule" id="PRU00221"/>
    </source>
</evidence>
<evidence type="ECO:0000256" key="3">
    <source>
        <dbReference type="ARBA" id="ARBA00022737"/>
    </source>
</evidence>
<name>A0A9W9F072_9EURO</name>
<dbReference type="EMBL" id="JAPMSZ010000009">
    <property type="protein sequence ID" value="KAJ5091223.1"/>
    <property type="molecule type" value="Genomic_DNA"/>
</dbReference>
<comment type="subcellular location">
    <subcellularLocation>
        <location evidence="1">Mitochondrion outer membrane</location>
        <topology evidence="1">Peripheral membrane protein</topology>
        <orientation evidence="1">Cytoplasmic side</orientation>
    </subcellularLocation>
</comment>
<dbReference type="SUPFAM" id="SSF52540">
    <property type="entry name" value="P-loop containing nucleoside triphosphate hydrolases"/>
    <property type="match status" value="1"/>
</dbReference>
<keyword evidence="3" id="KW-0677">Repeat</keyword>
<dbReference type="PROSITE" id="PS00678">
    <property type="entry name" value="WD_REPEATS_1"/>
    <property type="match status" value="3"/>
</dbReference>
<comment type="similarity">
    <text evidence="4">Belongs to the WD repeat MDV1/CAF4 family.</text>
</comment>
<proteinExistence type="inferred from homology"/>
<feature type="domain" description="Nephrocystin 3-like N-terminal" evidence="9">
    <location>
        <begin position="62"/>
        <end position="222"/>
    </location>
</feature>
<feature type="repeat" description="WD" evidence="7">
    <location>
        <begin position="798"/>
        <end position="839"/>
    </location>
</feature>
<dbReference type="PROSITE" id="PS50294">
    <property type="entry name" value="WD_REPEATS_REGION"/>
    <property type="match status" value="9"/>
</dbReference>
<evidence type="ECO:0000313" key="10">
    <source>
        <dbReference type="EMBL" id="KAJ5091223.1"/>
    </source>
</evidence>
<dbReference type="Gene3D" id="2.130.10.10">
    <property type="entry name" value="YVTN repeat-like/Quinoprotein amine dehydrogenase"/>
    <property type="match status" value="6"/>
</dbReference>
<evidence type="ECO:0000256" key="2">
    <source>
        <dbReference type="ARBA" id="ARBA00022574"/>
    </source>
</evidence>
<feature type="repeat" description="WD" evidence="7">
    <location>
        <begin position="1051"/>
        <end position="1092"/>
    </location>
</feature>
<dbReference type="GeneID" id="81395790"/>
<dbReference type="SUPFAM" id="SSF50978">
    <property type="entry name" value="WD40 repeat-like"/>
    <property type="match status" value="1"/>
</dbReference>
<dbReference type="PRINTS" id="PR00320">
    <property type="entry name" value="GPROTEINBRPT"/>
</dbReference>
<dbReference type="Proteomes" id="UP001141434">
    <property type="component" value="Unassembled WGS sequence"/>
</dbReference>
<evidence type="ECO:0000256" key="1">
    <source>
        <dbReference type="ARBA" id="ARBA00004570"/>
    </source>
</evidence>
<dbReference type="InterPro" id="IPR015943">
    <property type="entry name" value="WD40/YVTN_repeat-like_dom_sf"/>
</dbReference>
<dbReference type="PROSITE" id="PS50082">
    <property type="entry name" value="WD_REPEATS_2"/>
    <property type="match status" value="10"/>
</dbReference>
<dbReference type="GO" id="GO:1990234">
    <property type="term" value="C:transferase complex"/>
    <property type="evidence" value="ECO:0007669"/>
    <property type="project" value="UniProtKB-ARBA"/>
</dbReference>
<feature type="repeat" description="WD" evidence="7">
    <location>
        <begin position="1009"/>
        <end position="1050"/>
    </location>
</feature>
<feature type="repeat" description="WD" evidence="7">
    <location>
        <begin position="979"/>
        <end position="1008"/>
    </location>
</feature>
<evidence type="ECO:0000256" key="4">
    <source>
        <dbReference type="ARBA" id="ARBA00038415"/>
    </source>
</evidence>
<dbReference type="InterPro" id="IPR036322">
    <property type="entry name" value="WD40_repeat_dom_sf"/>
</dbReference>
<feature type="repeat" description="WD" evidence="7">
    <location>
        <begin position="675"/>
        <end position="716"/>
    </location>
</feature>
<dbReference type="OrthoDB" id="674604at2759"/>
<gene>
    <name evidence="10" type="ORF">NUU61_006093</name>
</gene>
<comment type="caution">
    <text evidence="10">The sequence shown here is derived from an EMBL/GenBank/DDBJ whole genome shotgun (WGS) entry which is preliminary data.</text>
</comment>
<feature type="compositionally biased region" description="Polar residues" evidence="8">
    <location>
        <begin position="1168"/>
        <end position="1177"/>
    </location>
</feature>
<feature type="repeat" description="WD" evidence="7">
    <location>
        <begin position="1211"/>
        <end position="1251"/>
    </location>
</feature>
<dbReference type="InterPro" id="IPR019775">
    <property type="entry name" value="WD40_repeat_CS"/>
</dbReference>
<reference evidence="10" key="1">
    <citation type="submission" date="2022-11" db="EMBL/GenBank/DDBJ databases">
        <authorList>
            <person name="Petersen C."/>
        </authorList>
    </citation>
    <scope>NUCLEOTIDE SEQUENCE</scope>
    <source>
        <strain evidence="10">IBT 34128</strain>
    </source>
</reference>
<dbReference type="SUPFAM" id="SSF50998">
    <property type="entry name" value="Quinoprotein alcohol dehydrogenase-like"/>
    <property type="match status" value="1"/>
</dbReference>
<dbReference type="CDD" id="cd00200">
    <property type="entry name" value="WD40"/>
    <property type="match status" value="3"/>
</dbReference>
<sequence length="1354" mass="149987">MQAPGQSTQYFGNLDASNGAFAFQGIVNGDIHFDRLPDAAFNAASKQHASLCLRGTRCKVLDQIKSWADGNEERPIYWLKGMAGTGKSTIALTIAREYYDCGRLAASFFFARGGGDLASVNRFAPTIASHLADLSPELRNYISDAVVSNPRVYSLGLNDQWKKLVLEPLSRLSRAAFPHPLVIVVDALDECEGEEEVSGLIQCLQAATLVKSVELRVFATSRPGQPINVGFNRISLLARQDFILHDIEQSIVNHDLELYYKHELADIAQWSGMDHHLLSDDTIEQLVERSNGLFIHAVTVCRTIRFGRQVVAGDRLLSLLTAGNPSVEPEKELDQMYTTILSYSFPEFLTAHLQPPEMTKLRQLFHRIVGSIVVLFDAMSMANLAVMVEETEEKIAAILSSLHSVIDVPQHRQIRLVHPSFRDFLLDPSRCSHATYSINAEEVHGDLFTRCLRILLGHLRRNMCGLSRPGTRARVVSKVNVDKCIPVPVQYACRYWIYHLRRSAIDPREHSDIMEFFETRYLFWLETLALMGRLPDGVTMILELEKMLAVTAKWMRGSAIRAPLRLHSMVYDAKRFLLSHSSIIEEAPLQVYCSALLFSPKNSIIKRLHSHETPTWVVKSPSVTENWSPYSQILSHPDWVTAVAFSFDGKVVATGCVDHIVRLWDAVTGTQRRTLKGHSSRITQVACSPEGTIVASSARDKTIRLWHTVTGTEQHVLPCDRYSQIAFSSDGGLIAFTLDKTIQIWNVAQGTQQHTLRGHTNRVNTVAFSPDGSLLASGAQDQSIRLWNVSTGAEQRRLKGHTDDVNAVVFSPDGSLLASASFERNIRLWNVATGSEKRAPKFYLGSFETLAFRPDGKLLASRCHGKMLWILGTAIDAGQRMLAGHSDYVTAVSFSPDGTLVASGSHDKTVRIWDTASTAPTKRLNLRGSLDALRRMESPLYWALHADGYRKTIWFLHFILDIKQQQRTGFRHEARVFVFSPDDRLVASTLNDNQIHLWDTATGTKRCTLKGHSRFVTAIGFSPDSRLVATCSDDTTARLWSIATGVEKFSLKGHSAGVVALVFSPDGRLLATGSSDQTIRVWDTETGTVRLVLSGFSEWVASLRFSPDGKLLAAGFLSDPVRLWDTATGRERHTIPSSSDGRMAFSPGSRLLAILELSSIRLCGTLPQSTQDGTTSDETTEVIERRSQTGSLSLTETQDRDIRASEVQGILKGHSGNVKHAAFSPDGKWLASSDDKTVRLWDVATCSALGVTTTDTPLQHLSFSSCGTYLITDCGILLLRLLPDTGRFSPRVFASGTWVRENEEEILFIPPDYREALLFVNGSTMVFTDVSHRGSILQLSSSAKCMTGGALATS</sequence>
<evidence type="ECO:0000256" key="8">
    <source>
        <dbReference type="SAM" id="MobiDB-lite"/>
    </source>
</evidence>
<dbReference type="Pfam" id="PF00400">
    <property type="entry name" value="WD40"/>
    <property type="match status" value="10"/>
</dbReference>
<dbReference type="InterPro" id="IPR011047">
    <property type="entry name" value="Quinoprotein_ADH-like_sf"/>
</dbReference>
<feature type="repeat" description="WD" evidence="7">
    <location>
        <begin position="882"/>
        <end position="923"/>
    </location>
</feature>
<comment type="function">
    <text evidence="6">Involved in mitochondrial fission. Acts as an adapter protein required to form mitochondrial fission complexes. Formation of these complexes is required to promote constriction and fission of the mitochondrial compartment at a late step in mitochondrial division.</text>
</comment>
<reference evidence="10" key="2">
    <citation type="journal article" date="2023" name="IMA Fungus">
        <title>Comparative genomic study of the Penicillium genus elucidates a diverse pangenome and 15 lateral gene transfer events.</title>
        <authorList>
            <person name="Petersen C."/>
            <person name="Sorensen T."/>
            <person name="Nielsen M.R."/>
            <person name="Sondergaard T.E."/>
            <person name="Sorensen J.L."/>
            <person name="Fitzpatrick D.A."/>
            <person name="Frisvad J.C."/>
            <person name="Nielsen K.L."/>
        </authorList>
    </citation>
    <scope>NUCLEOTIDE SEQUENCE</scope>
    <source>
        <strain evidence="10">IBT 34128</strain>
    </source>
</reference>
<accession>A0A9W9F072</accession>
<dbReference type="PANTHER" id="PTHR22847">
    <property type="entry name" value="WD40 REPEAT PROTEIN"/>
    <property type="match status" value="1"/>
</dbReference>
<dbReference type="RefSeq" id="XP_056509421.1">
    <property type="nucleotide sequence ID" value="XM_056656621.1"/>
</dbReference>
<evidence type="ECO:0000256" key="5">
    <source>
        <dbReference type="ARBA" id="ARBA00039789"/>
    </source>
</evidence>
<dbReference type="GO" id="GO:0005741">
    <property type="term" value="C:mitochondrial outer membrane"/>
    <property type="evidence" value="ECO:0007669"/>
    <property type="project" value="UniProtKB-SubCell"/>
</dbReference>
<dbReference type="PANTHER" id="PTHR22847:SF637">
    <property type="entry name" value="WD REPEAT DOMAIN 5B"/>
    <property type="match status" value="1"/>
</dbReference>
<evidence type="ECO:0000256" key="6">
    <source>
        <dbReference type="ARBA" id="ARBA00043913"/>
    </source>
</evidence>
<dbReference type="InterPro" id="IPR020472">
    <property type="entry name" value="WD40_PAC1"/>
</dbReference>
<protein>
    <recommendedName>
        <fullName evidence="5">Mitochondrial division protein 1</fullName>
    </recommendedName>
</protein>
<feature type="region of interest" description="Disordered" evidence="8">
    <location>
        <begin position="1168"/>
        <end position="1198"/>
    </location>
</feature>
<organism evidence="10 11">
    <name type="scientific">Penicillium alfredii</name>
    <dbReference type="NCBI Taxonomy" id="1506179"/>
    <lineage>
        <taxon>Eukaryota</taxon>
        <taxon>Fungi</taxon>
        <taxon>Dikarya</taxon>
        <taxon>Ascomycota</taxon>
        <taxon>Pezizomycotina</taxon>
        <taxon>Eurotiomycetes</taxon>
        <taxon>Eurotiomycetidae</taxon>
        <taxon>Eurotiales</taxon>
        <taxon>Aspergillaceae</taxon>
        <taxon>Penicillium</taxon>
    </lineage>
</organism>
<feature type="repeat" description="WD" evidence="7">
    <location>
        <begin position="756"/>
        <end position="797"/>
    </location>
</feature>